<dbReference type="Gene3D" id="3.40.50.1820">
    <property type="entry name" value="alpha/beta hydrolase"/>
    <property type="match status" value="2"/>
</dbReference>
<dbReference type="PROSITE" id="PS00941">
    <property type="entry name" value="CARBOXYLESTERASE_B_2"/>
    <property type="match status" value="1"/>
</dbReference>
<dbReference type="EMBL" id="JBBHLL010000428">
    <property type="protein sequence ID" value="KAK7803212.1"/>
    <property type="molecule type" value="Genomic_DNA"/>
</dbReference>
<name>A0AAW0HM26_MYOGA</name>
<dbReference type="InterPro" id="IPR029058">
    <property type="entry name" value="AB_hydrolase_fold"/>
</dbReference>
<evidence type="ECO:0000313" key="4">
    <source>
        <dbReference type="Proteomes" id="UP001488838"/>
    </source>
</evidence>
<dbReference type="InterPro" id="IPR019819">
    <property type="entry name" value="Carboxylesterase_B_CS"/>
</dbReference>
<keyword evidence="4" id="KW-1185">Reference proteome</keyword>
<organism evidence="3 4">
    <name type="scientific">Myodes glareolus</name>
    <name type="common">Bank vole</name>
    <name type="synonym">Clethrionomys glareolus</name>
    <dbReference type="NCBI Taxonomy" id="447135"/>
    <lineage>
        <taxon>Eukaryota</taxon>
        <taxon>Metazoa</taxon>
        <taxon>Chordata</taxon>
        <taxon>Craniata</taxon>
        <taxon>Vertebrata</taxon>
        <taxon>Euteleostomi</taxon>
        <taxon>Mammalia</taxon>
        <taxon>Eutheria</taxon>
        <taxon>Euarchontoglires</taxon>
        <taxon>Glires</taxon>
        <taxon>Rodentia</taxon>
        <taxon>Myomorpha</taxon>
        <taxon>Muroidea</taxon>
        <taxon>Cricetidae</taxon>
        <taxon>Arvicolinae</taxon>
        <taxon>Myodes</taxon>
    </lineage>
</organism>
<feature type="non-terminal residue" evidence="3">
    <location>
        <position position="409"/>
    </location>
</feature>
<dbReference type="InterPro" id="IPR002018">
    <property type="entry name" value="CarbesteraseB"/>
</dbReference>
<dbReference type="SUPFAM" id="SSF53474">
    <property type="entry name" value="alpha/beta-Hydrolases"/>
    <property type="match status" value="1"/>
</dbReference>
<sequence length="409" mass="45352">KLKPPAKARLGLRHVQCQPGAFWVSSFLPRCSQGPAAGQLLSSLVTNRKESIPLRFSEDCLYLNIYTPADLTKNVRLPVMVWIHGGGVVDGASTYDGLPLSAHENVVVVTIQYRLGIWGFFSTEDEHSRGNWGHLDQIAALRWVQDNIANFGGDPGLGPSLESQQEVSVLSPLAKNLFRRAISQSSVILNPCLFGRDARPLAKYKVAAAAGCKTTTSATMVHCLRQKTEDELLEVAQKMVDVWFSDFLSDPREILAEKNFNTVPYMVGITKKEFGWITPMMIGFPLSEDELDEKRIASLLWHSYPILNISESLIPAVIEKYISGADNPIRRKDLLQDLMGDAMFGAPSVIVSHRHRSESQSQVLHGRRIQAHQLGLQLTRPLKLSVMKSVDDQASKAGSLCPVIFSFTF</sequence>
<comment type="similarity">
    <text evidence="1">Belongs to the type-B carboxylesterase/lipase family.</text>
</comment>
<accession>A0AAW0HM26</accession>
<reference evidence="3 4" key="1">
    <citation type="journal article" date="2023" name="bioRxiv">
        <title>Conserved and derived expression patterns and positive selection on dental genes reveal complex evolutionary context of ever-growing rodent molars.</title>
        <authorList>
            <person name="Calamari Z.T."/>
            <person name="Song A."/>
            <person name="Cohen E."/>
            <person name="Akter M."/>
            <person name="Roy R.D."/>
            <person name="Hallikas O."/>
            <person name="Christensen M.M."/>
            <person name="Li P."/>
            <person name="Marangoni P."/>
            <person name="Jernvall J."/>
            <person name="Klein O.D."/>
        </authorList>
    </citation>
    <scope>NUCLEOTIDE SEQUENCE [LARGE SCALE GENOMIC DNA]</scope>
    <source>
        <strain evidence="3">V071</strain>
    </source>
</reference>
<dbReference type="Proteomes" id="UP001488838">
    <property type="component" value="Unassembled WGS sequence"/>
</dbReference>
<evidence type="ECO:0000313" key="3">
    <source>
        <dbReference type="EMBL" id="KAK7803212.1"/>
    </source>
</evidence>
<protein>
    <recommendedName>
        <fullName evidence="2">Carboxylesterase type B domain-containing protein</fullName>
    </recommendedName>
</protein>
<comment type="caution">
    <text evidence="3">The sequence shown here is derived from an EMBL/GenBank/DDBJ whole genome shotgun (WGS) entry which is preliminary data.</text>
</comment>
<evidence type="ECO:0000259" key="2">
    <source>
        <dbReference type="Pfam" id="PF00135"/>
    </source>
</evidence>
<dbReference type="InterPro" id="IPR050309">
    <property type="entry name" value="Type-B_Carboxylest/Lipase"/>
</dbReference>
<evidence type="ECO:0000256" key="1">
    <source>
        <dbReference type="ARBA" id="ARBA00005964"/>
    </source>
</evidence>
<dbReference type="PANTHER" id="PTHR11559">
    <property type="entry name" value="CARBOXYLESTERASE"/>
    <property type="match status" value="1"/>
</dbReference>
<feature type="non-terminal residue" evidence="3">
    <location>
        <position position="1"/>
    </location>
</feature>
<dbReference type="AlphaFoldDB" id="A0AAW0HM26"/>
<gene>
    <name evidence="3" type="ORF">U0070_025696</name>
</gene>
<feature type="domain" description="Carboxylesterase type B" evidence="2">
    <location>
        <begin position="28"/>
        <end position="360"/>
    </location>
</feature>
<dbReference type="Pfam" id="PF00135">
    <property type="entry name" value="COesterase"/>
    <property type="match status" value="1"/>
</dbReference>
<proteinExistence type="inferred from homology"/>